<dbReference type="SMART" id="SM00382">
    <property type="entry name" value="AAA"/>
    <property type="match status" value="1"/>
</dbReference>
<dbReference type="PROSITE" id="PS50893">
    <property type="entry name" value="ABC_TRANSPORTER_2"/>
    <property type="match status" value="1"/>
</dbReference>
<evidence type="ECO:0000256" key="3">
    <source>
        <dbReference type="ARBA" id="ARBA00022840"/>
    </source>
</evidence>
<dbReference type="GO" id="GO:0016887">
    <property type="term" value="F:ATP hydrolysis activity"/>
    <property type="evidence" value="ECO:0007669"/>
    <property type="project" value="InterPro"/>
</dbReference>
<protein>
    <submittedName>
        <fullName evidence="6">ATP-binding cassette domain-containing protein</fullName>
    </submittedName>
    <submittedName>
        <fullName evidence="5">Spermidine/putrescine ABC transporter ATP-binding protein</fullName>
    </submittedName>
</protein>
<dbReference type="InterPro" id="IPR050166">
    <property type="entry name" value="ABC_transporter_ATP-bind"/>
</dbReference>
<dbReference type="EMBL" id="BRPJ01000002">
    <property type="protein sequence ID" value="GLB28216.1"/>
    <property type="molecule type" value="Genomic_DNA"/>
</dbReference>
<feature type="domain" description="ABC transporter" evidence="4">
    <location>
        <begin position="5"/>
        <end position="236"/>
    </location>
</feature>
<dbReference type="PANTHER" id="PTHR42788">
    <property type="entry name" value="TAURINE IMPORT ATP-BINDING PROTEIN-RELATED"/>
    <property type="match status" value="1"/>
</dbReference>
<sequence>MKPKLEVRGLSYSYHSLEGETLALSNISFTADNGEFLAVVGPSGCGKSTLLSLLCGLLIPDEGEILIDGVPKAESAVNIGYMLQRDHLFEWRTIMGNAELGLEIQKKRNSSSREKLHNMLHTYGLGSFENARPSELSGGMRQRAALVRTLALEPDLLLLDEPFSALDYQTRLSVCDDISSIIKSTHKTAILITHDLSEAISVADRVIVLTKRPGRIKAVVPISFGSQDLRSLDRRNMPEFSVYFNQVWKELQNHD</sequence>
<dbReference type="InterPro" id="IPR003593">
    <property type="entry name" value="AAA+_ATPase"/>
</dbReference>
<dbReference type="AlphaFoldDB" id="A0A3E2NFM7"/>
<evidence type="ECO:0000313" key="7">
    <source>
        <dbReference type="Proteomes" id="UP000260680"/>
    </source>
</evidence>
<dbReference type="InterPro" id="IPR017871">
    <property type="entry name" value="ABC_transporter-like_CS"/>
</dbReference>
<evidence type="ECO:0000313" key="8">
    <source>
        <dbReference type="Proteomes" id="UP001419084"/>
    </source>
</evidence>
<dbReference type="PROSITE" id="PS00211">
    <property type="entry name" value="ABC_TRANSPORTER_1"/>
    <property type="match status" value="1"/>
</dbReference>
<evidence type="ECO:0000256" key="2">
    <source>
        <dbReference type="ARBA" id="ARBA00022741"/>
    </source>
</evidence>
<keyword evidence="8" id="KW-1185">Reference proteome</keyword>
<dbReference type="InterPro" id="IPR027417">
    <property type="entry name" value="P-loop_NTPase"/>
</dbReference>
<dbReference type="Pfam" id="PF00005">
    <property type="entry name" value="ABC_tran"/>
    <property type="match status" value="1"/>
</dbReference>
<keyword evidence="3 6" id="KW-0067">ATP-binding</keyword>
<proteinExistence type="predicted"/>
<dbReference type="PANTHER" id="PTHR42788:SF21">
    <property type="entry name" value="ABC TRANSPORTER ATP-BINDING PROTEIN"/>
    <property type="match status" value="1"/>
</dbReference>
<dbReference type="InterPro" id="IPR003439">
    <property type="entry name" value="ABC_transporter-like_ATP-bd"/>
</dbReference>
<dbReference type="Proteomes" id="UP000260680">
    <property type="component" value="Unassembled WGS sequence"/>
</dbReference>
<dbReference type="OrthoDB" id="9801958at2"/>
<dbReference type="GO" id="GO:0005524">
    <property type="term" value="F:ATP binding"/>
    <property type="evidence" value="ECO:0007669"/>
    <property type="project" value="UniProtKB-KW"/>
</dbReference>
<reference evidence="5 8" key="2">
    <citation type="journal article" date="2024" name="Int. J. Syst. Evol. Microbiol.">
        <title>Lacrimispora brassicae sp. nov. isolated from fermented cabbage, and proposal of Clostridium indicum Gundawar et al. 2019 and Clostridium methoxybenzovorans Mechichi et al. 1999 as heterotypic synonyms of Lacrimispora amygdalina (Parshina et al. 2003) Haas and Blanchard 2020 and Lacrimispora indolis (McClung and McCoy 1957) Haas and Blanchard 2020, respectively.</title>
        <authorList>
            <person name="Kobayashi H."/>
            <person name="Tanizawa Y."/>
            <person name="Sakamoto M."/>
            <person name="Ohkuma M."/>
            <person name="Tohno M."/>
        </authorList>
    </citation>
    <scope>NUCLEOTIDE SEQUENCE [LARGE SCALE GENOMIC DNA]</scope>
    <source>
        <strain evidence="5 8">DSM 12857</strain>
    </source>
</reference>
<dbReference type="Gene3D" id="3.40.50.300">
    <property type="entry name" value="P-loop containing nucleotide triphosphate hydrolases"/>
    <property type="match status" value="1"/>
</dbReference>
<dbReference type="RefSeq" id="WP_117416197.1">
    <property type="nucleotide sequence ID" value="NZ_BRPJ01000002.1"/>
</dbReference>
<accession>A0A3E2NFM7</accession>
<comment type="caution">
    <text evidence="6">The sequence shown here is derived from an EMBL/GenBank/DDBJ whole genome shotgun (WGS) entry which is preliminary data.</text>
</comment>
<name>A0A3E2NFM7_9FIRM</name>
<organism evidence="6 7">
    <name type="scientific">Lacrimispora amygdalina</name>
    <dbReference type="NCBI Taxonomy" id="253257"/>
    <lineage>
        <taxon>Bacteria</taxon>
        <taxon>Bacillati</taxon>
        <taxon>Bacillota</taxon>
        <taxon>Clostridia</taxon>
        <taxon>Lachnospirales</taxon>
        <taxon>Lachnospiraceae</taxon>
        <taxon>Lacrimispora</taxon>
    </lineage>
</organism>
<evidence type="ECO:0000259" key="4">
    <source>
        <dbReference type="PROSITE" id="PS50893"/>
    </source>
</evidence>
<keyword evidence="1" id="KW-0813">Transport</keyword>
<keyword evidence="2" id="KW-0547">Nucleotide-binding</keyword>
<evidence type="ECO:0000256" key="1">
    <source>
        <dbReference type="ARBA" id="ARBA00022448"/>
    </source>
</evidence>
<gene>
    <name evidence="6" type="ORF">DS742_06575</name>
    <name evidence="5" type="ORF">LAD12857_01390</name>
</gene>
<evidence type="ECO:0000313" key="5">
    <source>
        <dbReference type="EMBL" id="GLB28216.1"/>
    </source>
</evidence>
<dbReference type="SUPFAM" id="SSF52540">
    <property type="entry name" value="P-loop containing nucleoside triphosphate hydrolases"/>
    <property type="match status" value="1"/>
</dbReference>
<evidence type="ECO:0000313" key="6">
    <source>
        <dbReference type="EMBL" id="RFZ79690.1"/>
    </source>
</evidence>
<dbReference type="EMBL" id="QOHO01000019">
    <property type="protein sequence ID" value="RFZ79690.1"/>
    <property type="molecule type" value="Genomic_DNA"/>
</dbReference>
<dbReference type="Proteomes" id="UP001419084">
    <property type="component" value="Unassembled WGS sequence"/>
</dbReference>
<reference evidence="6 7" key="1">
    <citation type="submission" date="2018-07" db="EMBL/GenBank/DDBJ databases">
        <title>New species, Clostridium PI-S10-A1B.</title>
        <authorList>
            <person name="Krishna G."/>
            <person name="Summeta K."/>
            <person name="Shikha S."/>
            <person name="Prabhu P.B."/>
            <person name="Suresh K."/>
        </authorList>
    </citation>
    <scope>NUCLEOTIDE SEQUENCE [LARGE SCALE GENOMIC DNA]</scope>
    <source>
        <strain evidence="6 7">PI-S10-A1B</strain>
    </source>
</reference>